<reference evidence="3 4" key="1">
    <citation type="submission" date="2018-05" db="EMBL/GenBank/DDBJ databases">
        <title>Genomic Encyclopedia of Type Strains, Phase IV (KMG-IV): sequencing the most valuable type-strain genomes for metagenomic binning, comparative biology and taxonomic classification.</title>
        <authorList>
            <person name="Goeker M."/>
        </authorList>
    </citation>
    <scope>NUCLEOTIDE SEQUENCE [LARGE SCALE GENOMIC DNA]</scope>
    <source>
        <strain evidence="3 4">DSM 16097</strain>
    </source>
</reference>
<dbReference type="OrthoDB" id="9791432at2"/>
<gene>
    <name evidence="3" type="ORF">C7455_10696</name>
</gene>
<dbReference type="RefSeq" id="WP_109668869.1">
    <property type="nucleotide sequence ID" value="NZ_QGGW01000006.1"/>
</dbReference>
<keyword evidence="3" id="KW-0969">Cilium</keyword>
<proteinExistence type="predicted"/>
<dbReference type="InterPro" id="IPR006668">
    <property type="entry name" value="Mg_transptr_MgtE_intracell_dom"/>
</dbReference>
<comment type="caution">
    <text evidence="3">The sequence shown here is derived from an EMBL/GenBank/DDBJ whole genome shotgun (WGS) entry which is preliminary data.</text>
</comment>
<dbReference type="SUPFAM" id="SSF158791">
    <property type="entry name" value="MgtE N-terminal domain-like"/>
    <property type="match status" value="1"/>
</dbReference>
<keyword evidence="4" id="KW-1185">Reference proteome</keyword>
<name>A0A316GFT2_9RHOB</name>
<keyword evidence="3" id="KW-0282">Flagellum</keyword>
<evidence type="ECO:0000259" key="2">
    <source>
        <dbReference type="Pfam" id="PF03448"/>
    </source>
</evidence>
<dbReference type="EMBL" id="QGGW01000006">
    <property type="protein sequence ID" value="PWK59810.1"/>
    <property type="molecule type" value="Genomic_DNA"/>
</dbReference>
<dbReference type="AlphaFoldDB" id="A0A316GFT2"/>
<evidence type="ECO:0000313" key="4">
    <source>
        <dbReference type="Proteomes" id="UP000245708"/>
    </source>
</evidence>
<evidence type="ECO:0000256" key="1">
    <source>
        <dbReference type="SAM" id="Coils"/>
    </source>
</evidence>
<dbReference type="Proteomes" id="UP000245708">
    <property type="component" value="Unassembled WGS sequence"/>
</dbReference>
<evidence type="ECO:0000313" key="3">
    <source>
        <dbReference type="EMBL" id="PWK59810.1"/>
    </source>
</evidence>
<feature type="coiled-coil region" evidence="1">
    <location>
        <begin position="104"/>
        <end position="131"/>
    </location>
</feature>
<keyword evidence="3" id="KW-0966">Cell projection</keyword>
<keyword evidence="1" id="KW-0175">Coiled coil</keyword>
<sequence length="213" mass="22900">MTAQDPRRQTQRRRWRQRFLLTALGLLFAVSAVLRIGSLEFARAQAPDTADAVSAASPAGAGPGLAGQMQLALAEVAALRVALQDRELAVADRERAVAAAQTLVEERLVELEAAEQRLQSLIATSDRAAETDLDQLTRVYETMQPDIAAALFEQMPPSFAAGFLARMTPAASAALMAEMPPDRAYAVSVVLATRNSSAPRLDPSYPAQPDTER</sequence>
<protein>
    <submittedName>
        <fullName evidence="3">Flagellar motility protein MotE (MotC chaperone)</fullName>
    </submittedName>
</protein>
<feature type="domain" description="Magnesium transporter MgtE intracellular" evidence="2">
    <location>
        <begin position="130"/>
        <end position="186"/>
    </location>
</feature>
<organism evidence="3 4">
    <name type="scientific">Roseicyclus mahoneyensis</name>
    <dbReference type="NCBI Taxonomy" id="164332"/>
    <lineage>
        <taxon>Bacteria</taxon>
        <taxon>Pseudomonadati</taxon>
        <taxon>Pseudomonadota</taxon>
        <taxon>Alphaproteobacteria</taxon>
        <taxon>Rhodobacterales</taxon>
        <taxon>Roseobacteraceae</taxon>
        <taxon>Roseicyclus</taxon>
    </lineage>
</organism>
<dbReference type="Pfam" id="PF03448">
    <property type="entry name" value="MgtE_N"/>
    <property type="match status" value="1"/>
</dbReference>
<accession>A0A316GFT2</accession>